<dbReference type="OrthoDB" id="6581954at2759"/>
<keyword evidence="6 11" id="KW-1133">Transmembrane helix</keyword>
<keyword evidence="8" id="KW-0479">Metal-binding</keyword>
<keyword evidence="3 10" id="KW-0813">Transport</keyword>
<dbReference type="Pfam" id="PF00209">
    <property type="entry name" value="SNF"/>
    <property type="match status" value="1"/>
</dbReference>
<keyword evidence="8" id="KW-0915">Sodium</keyword>
<evidence type="ECO:0000313" key="14">
    <source>
        <dbReference type="Proteomes" id="UP000076858"/>
    </source>
</evidence>
<evidence type="ECO:0000256" key="5">
    <source>
        <dbReference type="ARBA" id="ARBA00022847"/>
    </source>
</evidence>
<dbReference type="InterPro" id="IPR000175">
    <property type="entry name" value="Na/ntran_symport"/>
</dbReference>
<evidence type="ECO:0000256" key="10">
    <source>
        <dbReference type="RuleBase" id="RU003732"/>
    </source>
</evidence>
<proteinExistence type="inferred from homology"/>
<protein>
    <recommendedName>
        <fullName evidence="10">Transporter</fullName>
    </recommendedName>
</protein>
<evidence type="ECO:0000256" key="7">
    <source>
        <dbReference type="ARBA" id="ARBA00023136"/>
    </source>
</evidence>
<gene>
    <name evidence="13" type="ORF">APZ42_010831</name>
</gene>
<dbReference type="PANTHER" id="PTHR11616">
    <property type="entry name" value="SODIUM/CHLORIDE DEPENDENT TRANSPORTER"/>
    <property type="match status" value="1"/>
</dbReference>
<dbReference type="AlphaFoldDB" id="A0A0P5R1C0"/>
<dbReference type="EMBL" id="LRGB01000002">
    <property type="protein sequence ID" value="KZS22099.1"/>
    <property type="molecule type" value="Genomic_DNA"/>
</dbReference>
<dbReference type="SUPFAM" id="SSF161070">
    <property type="entry name" value="SNF-like"/>
    <property type="match status" value="1"/>
</dbReference>
<dbReference type="Proteomes" id="UP000076858">
    <property type="component" value="Unassembled WGS sequence"/>
</dbReference>
<feature type="transmembrane region" description="Helical" evidence="11">
    <location>
        <begin position="380"/>
        <end position="398"/>
    </location>
</feature>
<feature type="transmembrane region" description="Helical" evidence="11">
    <location>
        <begin position="489"/>
        <end position="510"/>
    </location>
</feature>
<accession>A0A0P5R1C0</accession>
<evidence type="ECO:0000256" key="9">
    <source>
        <dbReference type="PIRSR" id="PIRSR600175-2"/>
    </source>
</evidence>
<keyword evidence="5 10" id="KW-0769">Symport</keyword>
<evidence type="ECO:0000256" key="8">
    <source>
        <dbReference type="PIRSR" id="PIRSR600175-1"/>
    </source>
</evidence>
<evidence type="ECO:0000313" key="13">
    <source>
        <dbReference type="EMBL" id="KZS22099.1"/>
    </source>
</evidence>
<feature type="transmembrane region" description="Helical" evidence="11">
    <location>
        <begin position="590"/>
        <end position="608"/>
    </location>
</feature>
<dbReference type="GO" id="GO:0005886">
    <property type="term" value="C:plasma membrane"/>
    <property type="evidence" value="ECO:0007669"/>
    <property type="project" value="TreeGrafter"/>
</dbReference>
<keyword evidence="4 10" id="KW-0812">Transmembrane</keyword>
<keyword evidence="9" id="KW-1015">Disulfide bond</keyword>
<feature type="transmembrane region" description="Helical" evidence="11">
    <location>
        <begin position="267"/>
        <end position="284"/>
    </location>
</feature>
<dbReference type="NCBIfam" id="NF037979">
    <property type="entry name" value="Na_transp"/>
    <property type="match status" value="1"/>
</dbReference>
<feature type="transmembrane region" description="Helical" evidence="11">
    <location>
        <begin position="663"/>
        <end position="684"/>
    </location>
</feature>
<feature type="binding site" evidence="8">
    <location>
        <position position="564"/>
    </location>
    <ligand>
        <name>Na(+)</name>
        <dbReference type="ChEBI" id="CHEBI:29101"/>
        <label>1</label>
    </ligand>
</feature>
<dbReference type="GO" id="GO:0006865">
    <property type="term" value="P:amino acid transport"/>
    <property type="evidence" value="ECO:0007669"/>
    <property type="project" value="TreeGrafter"/>
</dbReference>
<feature type="binding site" evidence="8">
    <location>
        <position position="229"/>
    </location>
    <ligand>
        <name>Na(+)</name>
        <dbReference type="ChEBI" id="CHEBI:29101"/>
        <label>1</label>
    </ligand>
</feature>
<feature type="binding site" evidence="8">
    <location>
        <position position="495"/>
    </location>
    <ligand>
        <name>Na(+)</name>
        <dbReference type="ChEBI" id="CHEBI:29101"/>
        <label>1</label>
    </ligand>
</feature>
<dbReference type="GO" id="GO:0015293">
    <property type="term" value="F:symporter activity"/>
    <property type="evidence" value="ECO:0007669"/>
    <property type="project" value="UniProtKB-KW"/>
</dbReference>
<dbReference type="PROSITE" id="PS50267">
    <property type="entry name" value="NA_NEUROTRAN_SYMP_3"/>
    <property type="match status" value="1"/>
</dbReference>
<dbReference type="GO" id="GO:0046872">
    <property type="term" value="F:metal ion binding"/>
    <property type="evidence" value="ECO:0007669"/>
    <property type="project" value="UniProtKB-KW"/>
</dbReference>
<evidence type="ECO:0000256" key="4">
    <source>
        <dbReference type="ARBA" id="ARBA00022692"/>
    </source>
</evidence>
<name>A0A0P5R1C0_9CRUS</name>
<dbReference type="InterPro" id="IPR037272">
    <property type="entry name" value="SNS_sf"/>
</dbReference>
<feature type="binding site" evidence="8">
    <location>
        <position position="560"/>
    </location>
    <ligand>
        <name>Na(+)</name>
        <dbReference type="ChEBI" id="CHEBI:29101"/>
        <label>1</label>
    </ligand>
</feature>
<dbReference type="PROSITE" id="PS00610">
    <property type="entry name" value="NA_NEUROTRAN_SYMP_1"/>
    <property type="match status" value="1"/>
</dbReference>
<feature type="transmembrane region" description="Helical" evidence="11">
    <location>
        <begin position="546"/>
        <end position="569"/>
    </location>
</feature>
<feature type="transmembrane region" description="Helical" evidence="11">
    <location>
        <begin position="243"/>
        <end position="261"/>
    </location>
</feature>
<evidence type="ECO:0000256" key="2">
    <source>
        <dbReference type="ARBA" id="ARBA00006459"/>
    </source>
</evidence>
<keyword evidence="14" id="KW-1185">Reference proteome</keyword>
<sequence>MDFTEAKGCCDMELDQSKRESELNLSFKVIVTSEELNQRTDLLETEHFTSKMENQVSKPDTTEPNFECETSFCQTSKTLAIDDKQDKVQVQNSELFSQSTLELLNEGSKNEACERSGIKTKSSSHLELHDGNLPICHGTKSGIIDQENIRSENLYLDRNVEGKETVKTATEGHPSAAEAALTSVKTTNELATTDDPPKNLNTEQQERGGWSNEWDFLFSCISVSVGLGNIWRFPYLCFKNGGGTFLVTYFTAMIFCGIPIFYQEVAIGQYLGVGGMTLIAELVPIMKGVGYATMTVVFLIDIYYSIIIAWTLFYLIASFTALPRLPWQSCGNPWNTINCFLPTSNISVLNNGSVSAVEEFWSRRVLGITDGIDNAGSMRWELFGVLVLTWILVYFIIWKGINQSGYIIWFTALFPYVILLVLVVRAVTLDGASDGLLYYITPKWDLLLTSGPWIDGATQIFFAYSIGTGALPALGSYNKFKHNCYRDAVITCVVNTLTCLIAGVVTFSIMGNIASSTNSSIESVVSSGPGLVFITYPEVVLRLPGAAIWAILFFIMLVILGIDSEFCMIEAFVTGIVDNWPKQLRKYRRLFVVSTIVVIFLLSLPMITEGGVYLFQVMDYYSASGMSMLFLVFFQTISINWIFGGKKFCQCIEQMLGQRPSWFLYISWVFLAPIVMLSIFIFSVVQYVPVTYGNGYQYPKWAEVLGICISLSSMLWIPLYAVYYVLSTPGTLREVLTKGITPALKVRCKLTAQEGTQRVVEDQFQPSSSFADEQLHSSLGNSTVLLVSIDNVKM</sequence>
<dbReference type="PANTHER" id="PTHR11616:SF254">
    <property type="entry name" value="TRANSPORTER"/>
    <property type="match status" value="1"/>
</dbReference>
<dbReference type="GO" id="GO:0035725">
    <property type="term" value="P:sodium ion transmembrane transport"/>
    <property type="evidence" value="ECO:0007669"/>
    <property type="project" value="TreeGrafter"/>
</dbReference>
<dbReference type="STRING" id="35525.A0A0P5R1C0"/>
<feature type="binding site" evidence="8">
    <location>
        <position position="225"/>
    </location>
    <ligand>
        <name>Na(+)</name>
        <dbReference type="ChEBI" id="CHEBI:29101"/>
        <label>1</label>
    </ligand>
</feature>
<feature type="transmembrane region" description="Helical" evidence="11">
    <location>
        <begin position="456"/>
        <end position="477"/>
    </location>
</feature>
<comment type="similarity">
    <text evidence="2 10">Belongs to the sodium:neurotransmitter symporter (SNF) (TC 2.A.22) family.</text>
</comment>
<feature type="binding site" evidence="8">
    <location>
        <position position="563"/>
    </location>
    <ligand>
        <name>Na(+)</name>
        <dbReference type="ChEBI" id="CHEBI:29101"/>
        <label>1</label>
    </ligand>
</feature>
<feature type="transmembrane region" description="Helical" evidence="11">
    <location>
        <begin position="620"/>
        <end position="643"/>
    </location>
</feature>
<dbReference type="EMBL" id="GDIQ01096578">
    <property type="protein sequence ID" value="JAL55148.1"/>
    <property type="molecule type" value="Transcribed_RNA"/>
</dbReference>
<evidence type="ECO:0000313" key="12">
    <source>
        <dbReference type="EMBL" id="JAL55148.1"/>
    </source>
</evidence>
<keyword evidence="7 11" id="KW-0472">Membrane</keyword>
<evidence type="ECO:0000256" key="3">
    <source>
        <dbReference type="ARBA" id="ARBA00022448"/>
    </source>
</evidence>
<feature type="transmembrane region" description="Helical" evidence="11">
    <location>
        <begin position="405"/>
        <end position="427"/>
    </location>
</feature>
<dbReference type="PRINTS" id="PR00176">
    <property type="entry name" value="NANEUSMPORT"/>
</dbReference>
<reference evidence="13 14" key="2">
    <citation type="submission" date="2016-03" db="EMBL/GenBank/DDBJ databases">
        <title>EvidentialGene: Evidence-directed Construction of Genes on Genomes.</title>
        <authorList>
            <person name="Gilbert D.G."/>
            <person name="Choi J.-H."/>
            <person name="Mockaitis K."/>
            <person name="Colbourne J."/>
            <person name="Pfrender M."/>
        </authorList>
    </citation>
    <scope>NUCLEOTIDE SEQUENCE [LARGE SCALE GENOMIC DNA]</scope>
    <source>
        <strain evidence="13 14">Xinb3</strain>
        <tissue evidence="13">Complete organism</tissue>
    </source>
</reference>
<feature type="transmembrane region" description="Helical" evidence="11">
    <location>
        <begin position="704"/>
        <end position="726"/>
    </location>
</feature>
<evidence type="ECO:0000256" key="6">
    <source>
        <dbReference type="ARBA" id="ARBA00022989"/>
    </source>
</evidence>
<evidence type="ECO:0000256" key="1">
    <source>
        <dbReference type="ARBA" id="ARBA00004141"/>
    </source>
</evidence>
<reference evidence="12" key="1">
    <citation type="submission" date="2015-10" db="EMBL/GenBank/DDBJ databases">
        <title>EvidentialGene: Evidence-directed Construction of Complete mRNA Transcriptomes without Genomes.</title>
        <authorList>
            <person name="Gilbert D.G."/>
        </authorList>
    </citation>
    <scope>NUCLEOTIDE SEQUENCE</scope>
</reference>
<dbReference type="CDD" id="cd11496">
    <property type="entry name" value="SLC6sbd-TauT-like"/>
    <property type="match status" value="1"/>
</dbReference>
<feature type="transmembrane region" description="Helical" evidence="11">
    <location>
        <begin position="296"/>
        <end position="317"/>
    </location>
</feature>
<comment type="subcellular location">
    <subcellularLocation>
        <location evidence="1">Membrane</location>
        <topology evidence="1">Multi-pass membrane protein</topology>
    </subcellularLocation>
</comment>
<evidence type="ECO:0000256" key="11">
    <source>
        <dbReference type="SAM" id="Phobius"/>
    </source>
</evidence>
<organism evidence="13 14">
    <name type="scientific">Daphnia magna</name>
    <dbReference type="NCBI Taxonomy" id="35525"/>
    <lineage>
        <taxon>Eukaryota</taxon>
        <taxon>Metazoa</taxon>
        <taxon>Ecdysozoa</taxon>
        <taxon>Arthropoda</taxon>
        <taxon>Crustacea</taxon>
        <taxon>Branchiopoda</taxon>
        <taxon>Diplostraca</taxon>
        <taxon>Cladocera</taxon>
        <taxon>Anomopoda</taxon>
        <taxon>Daphniidae</taxon>
        <taxon>Daphnia</taxon>
    </lineage>
</organism>
<feature type="disulfide bond" evidence="9">
    <location>
        <begin position="330"/>
        <end position="339"/>
    </location>
</feature>